<evidence type="ECO:0000256" key="1">
    <source>
        <dbReference type="SAM" id="Phobius"/>
    </source>
</evidence>
<evidence type="ECO:0000313" key="2">
    <source>
        <dbReference type="EMBL" id="MPM94257.1"/>
    </source>
</evidence>
<comment type="caution">
    <text evidence="2">The sequence shown here is derived from an EMBL/GenBank/DDBJ whole genome shotgun (WGS) entry which is preliminary data.</text>
</comment>
<reference evidence="2" key="1">
    <citation type="submission" date="2019-08" db="EMBL/GenBank/DDBJ databases">
        <authorList>
            <person name="Kucharzyk K."/>
            <person name="Murdoch R.W."/>
            <person name="Higgins S."/>
            <person name="Loffler F."/>
        </authorList>
    </citation>
    <scope>NUCLEOTIDE SEQUENCE</scope>
</reference>
<dbReference type="AlphaFoldDB" id="A0A645DXZ9"/>
<gene>
    <name evidence="2" type="ORF">SDC9_141403</name>
</gene>
<feature type="transmembrane region" description="Helical" evidence="1">
    <location>
        <begin position="15"/>
        <end position="35"/>
    </location>
</feature>
<keyword evidence="1" id="KW-0472">Membrane</keyword>
<protein>
    <submittedName>
        <fullName evidence="2">Uncharacterized protein</fullName>
    </submittedName>
</protein>
<sequence length="48" mass="5716">MYEFLELIEPESIELFLQKIFNCLHIMVGCLFNFLNSLGIRLRKVLIN</sequence>
<accession>A0A645DXZ9</accession>
<keyword evidence="1" id="KW-1133">Transmembrane helix</keyword>
<keyword evidence="1" id="KW-0812">Transmembrane</keyword>
<dbReference type="EMBL" id="VSSQ01040927">
    <property type="protein sequence ID" value="MPM94257.1"/>
    <property type="molecule type" value="Genomic_DNA"/>
</dbReference>
<name>A0A645DXZ9_9ZZZZ</name>
<proteinExistence type="predicted"/>
<organism evidence="2">
    <name type="scientific">bioreactor metagenome</name>
    <dbReference type="NCBI Taxonomy" id="1076179"/>
    <lineage>
        <taxon>unclassified sequences</taxon>
        <taxon>metagenomes</taxon>
        <taxon>ecological metagenomes</taxon>
    </lineage>
</organism>